<dbReference type="Pfam" id="PF00149">
    <property type="entry name" value="Metallophos"/>
    <property type="match status" value="1"/>
</dbReference>
<dbReference type="InterPro" id="IPR029052">
    <property type="entry name" value="Metallo-depent_PP-like"/>
</dbReference>
<feature type="domain" description="Calcineurin-like phosphoesterase" evidence="1">
    <location>
        <begin position="47"/>
        <end position="246"/>
    </location>
</feature>
<dbReference type="Proteomes" id="UP001575105">
    <property type="component" value="Unassembled WGS sequence"/>
</dbReference>
<dbReference type="EC" id="3.1.-.-" evidence="2"/>
<dbReference type="EMBL" id="JBGUBD010000004">
    <property type="protein sequence ID" value="MFA9478113.1"/>
    <property type="molecule type" value="Genomic_DNA"/>
</dbReference>
<reference evidence="2 3" key="1">
    <citation type="submission" date="2024-08" db="EMBL/GenBank/DDBJ databases">
        <title>Whole-genome sequencing of halo(alkali)philic microorganisms from hypersaline lakes.</title>
        <authorList>
            <person name="Sorokin D.Y."/>
            <person name="Merkel A.Y."/>
            <person name="Messina E."/>
            <person name="Yakimov M."/>
        </authorList>
    </citation>
    <scope>NUCLEOTIDE SEQUENCE [LARGE SCALE GENOMIC DNA]</scope>
    <source>
        <strain evidence="2 3">AB-hyl4</strain>
    </source>
</reference>
<proteinExistence type="predicted"/>
<evidence type="ECO:0000313" key="2">
    <source>
        <dbReference type="EMBL" id="MFA9478113.1"/>
    </source>
</evidence>
<dbReference type="GO" id="GO:0016787">
    <property type="term" value="F:hydrolase activity"/>
    <property type="evidence" value="ECO:0007669"/>
    <property type="project" value="UniProtKB-KW"/>
</dbReference>
<organism evidence="2 3">
    <name type="scientific">Natronomicrosphaera hydrolytica</name>
    <dbReference type="NCBI Taxonomy" id="3242702"/>
    <lineage>
        <taxon>Bacteria</taxon>
        <taxon>Pseudomonadati</taxon>
        <taxon>Planctomycetota</taxon>
        <taxon>Phycisphaerae</taxon>
        <taxon>Phycisphaerales</taxon>
        <taxon>Phycisphaeraceae</taxon>
        <taxon>Natronomicrosphaera</taxon>
    </lineage>
</organism>
<dbReference type="CDD" id="cd00838">
    <property type="entry name" value="MPP_superfamily"/>
    <property type="match status" value="1"/>
</dbReference>
<keyword evidence="3" id="KW-1185">Reference proteome</keyword>
<dbReference type="PROSITE" id="PS51318">
    <property type="entry name" value="TAT"/>
    <property type="match status" value="1"/>
</dbReference>
<dbReference type="InterPro" id="IPR004843">
    <property type="entry name" value="Calcineurin-like_PHP"/>
</dbReference>
<gene>
    <name evidence="2" type="ORF">ACERK3_07355</name>
</gene>
<dbReference type="PANTHER" id="PTHR43143">
    <property type="entry name" value="METALLOPHOSPHOESTERASE, CALCINEURIN SUPERFAMILY"/>
    <property type="match status" value="1"/>
</dbReference>
<dbReference type="InterPro" id="IPR006311">
    <property type="entry name" value="TAT_signal"/>
</dbReference>
<dbReference type="PANTHER" id="PTHR43143:SF1">
    <property type="entry name" value="SERINE_THREONINE-PROTEIN PHOSPHATASE CPPED1"/>
    <property type="match status" value="1"/>
</dbReference>
<evidence type="ECO:0000259" key="1">
    <source>
        <dbReference type="Pfam" id="PF00149"/>
    </source>
</evidence>
<name>A0ABV4U5B1_9BACT</name>
<accession>A0ABV4U5B1</accession>
<protein>
    <submittedName>
        <fullName evidence="2">Metallophosphoesterase</fullName>
        <ecNumber evidence="2">3.1.-.-</ecNumber>
    </submittedName>
</protein>
<sequence>MARSLQIDRRGFLKGFSGALLGVAFVGHSPVAAVQRSVETTEGNGWKIALLADPHVSLREDHAAFRANFERVIEQVNAAEVDAVLMAGDCTTHGFAAGVEDFQEYISWLNVEKVWCTPGNHDIGNKPMPERSSHLSDRRVEQWEEVFGRSFYETQLVPGVRLVVANSSYMGMGLEGEPAQWAFLEEQLARPTDDFTVFMAHYPLFVREVDEEDAYFNIEPESRQRMLGLLKQGGVDLFVCGHTHNPRAFEHDGIPHVIAPAISFGLPHDRQPEGWTMLTIDPLGKVAHENQMLT</sequence>
<dbReference type="Gene3D" id="3.60.21.10">
    <property type="match status" value="1"/>
</dbReference>
<dbReference type="RefSeq" id="WP_425345040.1">
    <property type="nucleotide sequence ID" value="NZ_JBGUBD010000004.1"/>
</dbReference>
<comment type="caution">
    <text evidence="2">The sequence shown here is derived from an EMBL/GenBank/DDBJ whole genome shotgun (WGS) entry which is preliminary data.</text>
</comment>
<keyword evidence="2" id="KW-0378">Hydrolase</keyword>
<evidence type="ECO:0000313" key="3">
    <source>
        <dbReference type="Proteomes" id="UP001575105"/>
    </source>
</evidence>
<dbReference type="SUPFAM" id="SSF56300">
    <property type="entry name" value="Metallo-dependent phosphatases"/>
    <property type="match status" value="1"/>
</dbReference>
<dbReference type="InterPro" id="IPR051918">
    <property type="entry name" value="STPP_CPPED1"/>
</dbReference>